<keyword evidence="1" id="KW-1133">Transmembrane helix</keyword>
<keyword evidence="3" id="KW-1185">Reference proteome</keyword>
<organism evidence="2 3">
    <name type="scientific">Flavobacterium beibuense</name>
    <dbReference type="NCBI Taxonomy" id="657326"/>
    <lineage>
        <taxon>Bacteria</taxon>
        <taxon>Pseudomonadati</taxon>
        <taxon>Bacteroidota</taxon>
        <taxon>Flavobacteriia</taxon>
        <taxon>Flavobacteriales</taxon>
        <taxon>Flavobacteriaceae</taxon>
        <taxon>Flavobacterium</taxon>
    </lineage>
</organism>
<accession>A0A444W836</accession>
<evidence type="ECO:0000313" key="2">
    <source>
        <dbReference type="EMBL" id="RYJ42039.1"/>
    </source>
</evidence>
<evidence type="ECO:0000313" key="3">
    <source>
        <dbReference type="Proteomes" id="UP000289775"/>
    </source>
</evidence>
<protein>
    <submittedName>
        <fullName evidence="2">Uncharacterized protein</fullName>
    </submittedName>
</protein>
<dbReference type="RefSeq" id="WP_129751546.1">
    <property type="nucleotide sequence ID" value="NZ_JUIW01000008.1"/>
</dbReference>
<sequence>MKLKWKNKVYSGALQFTIFISVIIALLLTGVIILISTHRYFIEQSRAIVDNIQLADTGMHYLQNLQNLTQDTISIDLHESREEQSVYVHLSNWGIYEKGCVKSVHRKKEFVKCALLGTGIKAVNRPALYLKETNKPLMVVGNTRIEGDAFLPEQGVRTGNITGHSYYNNQLIYGNIEKSSTSLPPLKYDYREIADFYMNQYQPSESENFIDLIPNTVNEQSFRKDTKCYLSPSVIVLENISIRGNIVIRSGEKIIIRKSALLNDVILAAPVIEIEDNTVGNFQAFADTTIKIGKNCKLNYPTALVLTEKKAVNPPASFNPYLNKIHIDQGTTLKGTICYLKEESEETGFTPSIYIAEQCEITGEIYCEKNLELRGNVNGSVFTSQFLTYEGGNNFINHLYNVTIAGNKLPETFGGILLENEQKKVAKWIY</sequence>
<evidence type="ECO:0000256" key="1">
    <source>
        <dbReference type="SAM" id="Phobius"/>
    </source>
</evidence>
<dbReference type="SUPFAM" id="SSF51161">
    <property type="entry name" value="Trimeric LpxA-like enzymes"/>
    <property type="match status" value="1"/>
</dbReference>
<comment type="caution">
    <text evidence="2">The sequence shown here is derived from an EMBL/GenBank/DDBJ whole genome shotgun (WGS) entry which is preliminary data.</text>
</comment>
<dbReference type="AlphaFoldDB" id="A0A444W836"/>
<keyword evidence="1" id="KW-0812">Transmembrane</keyword>
<dbReference type="Proteomes" id="UP000289775">
    <property type="component" value="Unassembled WGS sequence"/>
</dbReference>
<feature type="transmembrane region" description="Helical" evidence="1">
    <location>
        <begin position="12"/>
        <end position="35"/>
    </location>
</feature>
<reference evidence="2 3" key="1">
    <citation type="submission" date="2014-12" db="EMBL/GenBank/DDBJ databases">
        <title>Genome sequence of Flavobacterium beibuense RSKm HC5.</title>
        <authorList>
            <person name="Kim J.F."/>
            <person name="Song J.Y."/>
            <person name="Kwak M.-J."/>
            <person name="Lee S.-W."/>
        </authorList>
    </citation>
    <scope>NUCLEOTIDE SEQUENCE [LARGE SCALE GENOMIC DNA]</scope>
    <source>
        <strain evidence="2 3">RSKm HC5</strain>
    </source>
</reference>
<dbReference type="EMBL" id="JUIW01000008">
    <property type="protein sequence ID" value="RYJ42039.1"/>
    <property type="molecule type" value="Genomic_DNA"/>
</dbReference>
<name>A0A444W836_9FLAO</name>
<gene>
    <name evidence="2" type="ORF">NU09_2443</name>
</gene>
<dbReference type="OrthoDB" id="1004942at2"/>
<proteinExistence type="predicted"/>
<dbReference type="InterPro" id="IPR011004">
    <property type="entry name" value="Trimer_LpxA-like_sf"/>
</dbReference>
<keyword evidence="1" id="KW-0472">Membrane</keyword>